<dbReference type="EMBL" id="VMBG01000001">
    <property type="protein sequence ID" value="TSJ78964.1"/>
    <property type="molecule type" value="Genomic_DNA"/>
</dbReference>
<accession>A0A556QQP5</accession>
<keyword evidence="2" id="KW-1185">Reference proteome</keyword>
<protein>
    <submittedName>
        <fullName evidence="1">Uncharacterized protein</fullName>
    </submittedName>
</protein>
<dbReference type="Proteomes" id="UP000315648">
    <property type="component" value="Unassembled WGS sequence"/>
</dbReference>
<gene>
    <name evidence="1" type="ORF">FPL22_06585</name>
</gene>
<reference evidence="1 2" key="1">
    <citation type="submission" date="2019-07" db="EMBL/GenBank/DDBJ databases">
        <title>Description of 53C-WASEF.</title>
        <authorList>
            <person name="Pitt A."/>
            <person name="Hahn M.W."/>
        </authorList>
    </citation>
    <scope>NUCLEOTIDE SEQUENCE [LARGE SCALE GENOMIC DNA]</scope>
    <source>
        <strain evidence="1 2">53C-WASEF</strain>
    </source>
</reference>
<dbReference type="RefSeq" id="WP_144229306.1">
    <property type="nucleotide sequence ID" value="NZ_CBCRVV010000005.1"/>
</dbReference>
<comment type="caution">
    <text evidence="1">The sequence shown here is derived from an EMBL/GenBank/DDBJ whole genome shotgun (WGS) entry which is preliminary data.</text>
</comment>
<name>A0A556QQP5_9BACT</name>
<organism evidence="1 2">
    <name type="scientific">Rariglobus hedericola</name>
    <dbReference type="NCBI Taxonomy" id="2597822"/>
    <lineage>
        <taxon>Bacteria</taxon>
        <taxon>Pseudomonadati</taxon>
        <taxon>Verrucomicrobiota</taxon>
        <taxon>Opitutia</taxon>
        <taxon>Opitutales</taxon>
        <taxon>Opitutaceae</taxon>
        <taxon>Rariglobus</taxon>
    </lineage>
</organism>
<sequence>MQQTKRLYISLLVHEKPEVIMDQLRNFRRFAPGAVVVVHLSLGFNPPESFIAEAKALGQVYFNPESVATNKVNLLYPHLLNIKHILTLAPAGTDFISFQASNDLLVRHGLEEHLQSYDAGYFSDGYLDEKNEAVYATRVREDQPFLDLLKSLNCPIIIKSQIEGLYAQVKDLRAVLQIIETANFDMSAKRSYFAEEVMLPTLLHHVLAGRGRMGLPYILSEIAIQMKYIEIRHRLLGYNIFARAFGRILKIIGPVSISKGLVNRIRREDLGWYCFYGKSLNVRRFAVAHSFGVKRIPRDIDDRLRKYIASFN</sequence>
<proteinExistence type="predicted"/>
<dbReference type="OrthoDB" id="5684664at2"/>
<evidence type="ECO:0000313" key="1">
    <source>
        <dbReference type="EMBL" id="TSJ78964.1"/>
    </source>
</evidence>
<dbReference type="AlphaFoldDB" id="A0A556QQP5"/>
<evidence type="ECO:0000313" key="2">
    <source>
        <dbReference type="Proteomes" id="UP000315648"/>
    </source>
</evidence>